<evidence type="ECO:0000313" key="4">
    <source>
        <dbReference type="Proteomes" id="UP001500403"/>
    </source>
</evidence>
<dbReference type="Pfam" id="PF01047">
    <property type="entry name" value="MarR"/>
    <property type="match status" value="1"/>
</dbReference>
<dbReference type="RefSeq" id="WP_344493764.1">
    <property type="nucleotide sequence ID" value="NZ_BAAAUD010000020.1"/>
</dbReference>
<dbReference type="PANTHER" id="PTHR33164">
    <property type="entry name" value="TRANSCRIPTIONAL REGULATOR, MARR FAMILY"/>
    <property type="match status" value="1"/>
</dbReference>
<dbReference type="SUPFAM" id="SSF46785">
    <property type="entry name" value="Winged helix' DNA-binding domain"/>
    <property type="match status" value="1"/>
</dbReference>
<dbReference type="Proteomes" id="UP001500403">
    <property type="component" value="Unassembled WGS sequence"/>
</dbReference>
<sequence>MSPSDADSGTTPDAAPDSASDADGLLAEQLLRLTRRLHRIQRQQMEPIGITPAQSRLLRTVSHYELHHEPPPRMADLAKRLDVVPRAVTTLVDGLEASGRVRRVPDPTNRRVIRIELTDTGRATLRSLRSARRDAAEDILAPLTTEQREVLGGLLSALVDGMPERPC</sequence>
<dbReference type="SMART" id="SM00347">
    <property type="entry name" value="HTH_MARR"/>
    <property type="match status" value="1"/>
</dbReference>
<dbReference type="InterPro" id="IPR036390">
    <property type="entry name" value="WH_DNA-bd_sf"/>
</dbReference>
<dbReference type="EMBL" id="BAAAUD010000020">
    <property type="protein sequence ID" value="GAA2935872.1"/>
    <property type="molecule type" value="Genomic_DNA"/>
</dbReference>
<feature type="compositionally biased region" description="Low complexity" evidence="1">
    <location>
        <begin position="12"/>
        <end position="22"/>
    </location>
</feature>
<feature type="compositionally biased region" description="Polar residues" evidence="1">
    <location>
        <begin position="1"/>
        <end position="11"/>
    </location>
</feature>
<dbReference type="Gene3D" id="1.10.10.10">
    <property type="entry name" value="Winged helix-like DNA-binding domain superfamily/Winged helix DNA-binding domain"/>
    <property type="match status" value="1"/>
</dbReference>
<keyword evidence="4" id="KW-1185">Reference proteome</keyword>
<feature type="domain" description="HTH marR-type" evidence="2">
    <location>
        <begin position="23"/>
        <end position="160"/>
    </location>
</feature>
<dbReference type="InterPro" id="IPR039422">
    <property type="entry name" value="MarR/SlyA-like"/>
</dbReference>
<evidence type="ECO:0000259" key="2">
    <source>
        <dbReference type="PROSITE" id="PS50995"/>
    </source>
</evidence>
<evidence type="ECO:0000313" key="3">
    <source>
        <dbReference type="EMBL" id="GAA2935872.1"/>
    </source>
</evidence>
<dbReference type="InterPro" id="IPR036388">
    <property type="entry name" value="WH-like_DNA-bd_sf"/>
</dbReference>
<accession>A0ABN3X360</accession>
<organism evidence="3 4">
    <name type="scientific">Streptomyces enissocaesilis</name>
    <dbReference type="NCBI Taxonomy" id="332589"/>
    <lineage>
        <taxon>Bacteria</taxon>
        <taxon>Bacillati</taxon>
        <taxon>Actinomycetota</taxon>
        <taxon>Actinomycetes</taxon>
        <taxon>Kitasatosporales</taxon>
        <taxon>Streptomycetaceae</taxon>
        <taxon>Streptomyces</taxon>
        <taxon>Streptomyces rochei group</taxon>
    </lineage>
</organism>
<dbReference type="InterPro" id="IPR000835">
    <property type="entry name" value="HTH_MarR-typ"/>
</dbReference>
<gene>
    <name evidence="3" type="ORF">GCM10010446_21240</name>
</gene>
<proteinExistence type="predicted"/>
<comment type="caution">
    <text evidence="3">The sequence shown here is derived from an EMBL/GenBank/DDBJ whole genome shotgun (WGS) entry which is preliminary data.</text>
</comment>
<reference evidence="3 4" key="1">
    <citation type="journal article" date="2019" name="Int. J. Syst. Evol. Microbiol.">
        <title>The Global Catalogue of Microorganisms (GCM) 10K type strain sequencing project: providing services to taxonomists for standard genome sequencing and annotation.</title>
        <authorList>
            <consortium name="The Broad Institute Genomics Platform"/>
            <consortium name="The Broad Institute Genome Sequencing Center for Infectious Disease"/>
            <person name="Wu L."/>
            <person name="Ma J."/>
        </authorList>
    </citation>
    <scope>NUCLEOTIDE SEQUENCE [LARGE SCALE GENOMIC DNA]</scope>
    <source>
        <strain evidence="3 4">JCM 9088</strain>
    </source>
</reference>
<name>A0ABN3X360_9ACTN</name>
<dbReference type="PANTHER" id="PTHR33164:SF103">
    <property type="entry name" value="REGULATORY PROTEIN MARR"/>
    <property type="match status" value="1"/>
</dbReference>
<dbReference type="PROSITE" id="PS50995">
    <property type="entry name" value="HTH_MARR_2"/>
    <property type="match status" value="1"/>
</dbReference>
<feature type="region of interest" description="Disordered" evidence="1">
    <location>
        <begin position="1"/>
        <end position="22"/>
    </location>
</feature>
<evidence type="ECO:0000256" key="1">
    <source>
        <dbReference type="SAM" id="MobiDB-lite"/>
    </source>
</evidence>
<protein>
    <submittedName>
        <fullName evidence="3">MarR family transcriptional regulator</fullName>
    </submittedName>
</protein>